<feature type="compositionally biased region" description="Polar residues" evidence="1">
    <location>
        <begin position="35"/>
        <end position="48"/>
    </location>
</feature>
<dbReference type="AlphaFoldDB" id="A0A6J6K542"/>
<gene>
    <name evidence="2" type="ORF">UFOPK2158_00786</name>
</gene>
<dbReference type="EMBL" id="CAEZVY010000073">
    <property type="protein sequence ID" value="CAB4643475.1"/>
    <property type="molecule type" value="Genomic_DNA"/>
</dbReference>
<accession>A0A6J6K542</accession>
<name>A0A6J6K542_9ZZZZ</name>
<sequence>MMVLPTSVEPVKTTFLTSSWVTNRLPITDPRPGKTWNTPSGTPASRASSPRRIVVNGVHSAGFTMTAFPAASAGAKPQDAMVIGKFQGVIIPTTPSGS</sequence>
<reference evidence="2" key="1">
    <citation type="submission" date="2020-05" db="EMBL/GenBank/DDBJ databases">
        <authorList>
            <person name="Chiriac C."/>
            <person name="Salcher M."/>
            <person name="Ghai R."/>
            <person name="Kavagutti S V."/>
        </authorList>
    </citation>
    <scope>NUCLEOTIDE SEQUENCE</scope>
</reference>
<protein>
    <submittedName>
        <fullName evidence="2">Unannotated protein</fullName>
    </submittedName>
</protein>
<feature type="region of interest" description="Disordered" evidence="1">
    <location>
        <begin position="26"/>
        <end position="48"/>
    </location>
</feature>
<proteinExistence type="predicted"/>
<organism evidence="2">
    <name type="scientific">freshwater metagenome</name>
    <dbReference type="NCBI Taxonomy" id="449393"/>
    <lineage>
        <taxon>unclassified sequences</taxon>
        <taxon>metagenomes</taxon>
        <taxon>ecological metagenomes</taxon>
    </lineage>
</organism>
<evidence type="ECO:0000313" key="2">
    <source>
        <dbReference type="EMBL" id="CAB4643475.1"/>
    </source>
</evidence>
<evidence type="ECO:0000256" key="1">
    <source>
        <dbReference type="SAM" id="MobiDB-lite"/>
    </source>
</evidence>